<dbReference type="GO" id="GO:0051211">
    <property type="term" value="P:anisotropic cell growth"/>
    <property type="evidence" value="ECO:0007669"/>
    <property type="project" value="InterPro"/>
</dbReference>
<dbReference type="InParanoid" id="A0A2K2BFD2"/>
<evidence type="ECO:0000259" key="3">
    <source>
        <dbReference type="Pfam" id="PF25598"/>
    </source>
</evidence>
<dbReference type="Proteomes" id="UP000006729">
    <property type="component" value="Chromosome 2"/>
</dbReference>
<evidence type="ECO:0000256" key="2">
    <source>
        <dbReference type="PROSITE-ProRule" id="PRU00259"/>
    </source>
</evidence>
<sequence length="387" mass="41643">MRIIQDFGLDCDDRGKKACFWIVRRNQVEDTIAAVARFIEKLHSRITSPPEKELVAACLLRLAKARKETRTVIGSHAQAMPLFIPILRSGTSEAKVNVAATLSALCKDDGLQVKVLLGGCIPPLLSLLKSKSIEARKAAAEAIYEVSSGRSLMIKSVSRFAQKRATIEAGGVDIPVGLLSSDNAAAQSNAASLLALLMLAFGDSIPKVIDSGAVQALLQLVDQNSDISVRASAADALEALSSNSTKAKKAIVDAGGVTILIGAIVAPSKDERHQEYGVYFLVILTDQVDDSKWAIIAGGGIPHLVQMLETGSQKAREGAAHILWNLCCHSEDIRACVENAGAGNNLFCHNGRRYHNDSSDKMKRLFWSPRNTAAPPISFACYNYFLF</sequence>
<keyword evidence="1" id="KW-0677">Repeat</keyword>
<dbReference type="AlphaFoldDB" id="A0A2K2BFD2"/>
<dbReference type="PANTHER" id="PTHR46369:SF1">
    <property type="entry name" value="PROTEIN CELLULOSE SYNTHASE INTERACTIVE 3"/>
    <property type="match status" value="1"/>
</dbReference>
<dbReference type="GO" id="GO:2001006">
    <property type="term" value="P:regulation of cellulose biosynthetic process"/>
    <property type="evidence" value="ECO:0007669"/>
    <property type="project" value="InterPro"/>
</dbReference>
<dbReference type="EMBL" id="CM009291">
    <property type="protein sequence ID" value="PNT48470.1"/>
    <property type="molecule type" value="Genomic_DNA"/>
</dbReference>
<dbReference type="PANTHER" id="PTHR46369">
    <property type="entry name" value="PROTEIN CELLULOSE SYNTHASE INTERACTIVE 1"/>
    <property type="match status" value="1"/>
</dbReference>
<dbReference type="SUPFAM" id="SSF48371">
    <property type="entry name" value="ARM repeat"/>
    <property type="match status" value="1"/>
</dbReference>
<evidence type="ECO:0000313" key="5">
    <source>
        <dbReference type="Proteomes" id="UP000006729"/>
    </source>
</evidence>
<name>A0A2K2BFD2_POPTR</name>
<dbReference type="InterPro" id="IPR058678">
    <property type="entry name" value="ARM_PUB"/>
</dbReference>
<protein>
    <recommendedName>
        <fullName evidence="3">U-box domain-containing protein</fullName>
    </recommendedName>
</protein>
<dbReference type="InterPro" id="IPR044297">
    <property type="entry name" value="CSI1/2/3"/>
</dbReference>
<feature type="repeat" description="ARM" evidence="2">
    <location>
        <begin position="212"/>
        <end position="256"/>
    </location>
</feature>
<feature type="repeat" description="ARM" evidence="2">
    <location>
        <begin position="299"/>
        <end position="341"/>
    </location>
</feature>
<dbReference type="InterPro" id="IPR000225">
    <property type="entry name" value="Armadillo"/>
</dbReference>
<dbReference type="Gene3D" id="1.25.10.10">
    <property type="entry name" value="Leucine-rich Repeat Variant"/>
    <property type="match status" value="3"/>
</dbReference>
<proteinExistence type="predicted"/>
<dbReference type="Pfam" id="PF00514">
    <property type="entry name" value="Arm"/>
    <property type="match status" value="1"/>
</dbReference>
<gene>
    <name evidence="4" type="ORF">POPTR_002G081100</name>
</gene>
<dbReference type="GO" id="GO:0008017">
    <property type="term" value="F:microtubule binding"/>
    <property type="evidence" value="ECO:0007669"/>
    <property type="project" value="InterPro"/>
</dbReference>
<dbReference type="InterPro" id="IPR011989">
    <property type="entry name" value="ARM-like"/>
</dbReference>
<dbReference type="Pfam" id="PF25598">
    <property type="entry name" value="ARM_PUB"/>
    <property type="match status" value="1"/>
</dbReference>
<feature type="domain" description="U-box" evidence="3">
    <location>
        <begin position="171"/>
        <end position="343"/>
    </location>
</feature>
<dbReference type="STRING" id="3694.A0A2K2BFD2"/>
<reference evidence="4 5" key="1">
    <citation type="journal article" date="2006" name="Science">
        <title>The genome of black cottonwood, Populus trichocarpa (Torr. &amp; Gray).</title>
        <authorList>
            <person name="Tuskan G.A."/>
            <person name="Difazio S."/>
            <person name="Jansson S."/>
            <person name="Bohlmann J."/>
            <person name="Grigoriev I."/>
            <person name="Hellsten U."/>
            <person name="Putnam N."/>
            <person name="Ralph S."/>
            <person name="Rombauts S."/>
            <person name="Salamov A."/>
            <person name="Schein J."/>
            <person name="Sterck L."/>
            <person name="Aerts A."/>
            <person name="Bhalerao R.R."/>
            <person name="Bhalerao R.P."/>
            <person name="Blaudez D."/>
            <person name="Boerjan W."/>
            <person name="Brun A."/>
            <person name="Brunner A."/>
            <person name="Busov V."/>
            <person name="Campbell M."/>
            <person name="Carlson J."/>
            <person name="Chalot M."/>
            <person name="Chapman J."/>
            <person name="Chen G.L."/>
            <person name="Cooper D."/>
            <person name="Coutinho P.M."/>
            <person name="Couturier J."/>
            <person name="Covert S."/>
            <person name="Cronk Q."/>
            <person name="Cunningham R."/>
            <person name="Davis J."/>
            <person name="Degroeve S."/>
            <person name="Dejardin A."/>
            <person name="Depamphilis C."/>
            <person name="Detter J."/>
            <person name="Dirks B."/>
            <person name="Dubchak I."/>
            <person name="Duplessis S."/>
            <person name="Ehlting J."/>
            <person name="Ellis B."/>
            <person name="Gendler K."/>
            <person name="Goodstein D."/>
            <person name="Gribskov M."/>
            <person name="Grimwood J."/>
            <person name="Groover A."/>
            <person name="Gunter L."/>
            <person name="Hamberger B."/>
            <person name="Heinze B."/>
            <person name="Helariutta Y."/>
            <person name="Henrissat B."/>
            <person name="Holligan D."/>
            <person name="Holt R."/>
            <person name="Huang W."/>
            <person name="Islam-Faridi N."/>
            <person name="Jones S."/>
            <person name="Jones-Rhoades M."/>
            <person name="Jorgensen R."/>
            <person name="Joshi C."/>
            <person name="Kangasjarvi J."/>
            <person name="Karlsson J."/>
            <person name="Kelleher C."/>
            <person name="Kirkpatrick R."/>
            <person name="Kirst M."/>
            <person name="Kohler A."/>
            <person name="Kalluri U."/>
            <person name="Larimer F."/>
            <person name="Leebens-Mack J."/>
            <person name="Leple J.C."/>
            <person name="Locascio P."/>
            <person name="Lou Y."/>
            <person name="Lucas S."/>
            <person name="Martin F."/>
            <person name="Montanini B."/>
            <person name="Napoli C."/>
            <person name="Nelson D.R."/>
            <person name="Nelson C."/>
            <person name="Nieminen K."/>
            <person name="Nilsson O."/>
            <person name="Pereda V."/>
            <person name="Peter G."/>
            <person name="Philippe R."/>
            <person name="Pilate G."/>
            <person name="Poliakov A."/>
            <person name="Razumovskaya J."/>
            <person name="Richardson P."/>
            <person name="Rinaldi C."/>
            <person name="Ritland K."/>
            <person name="Rouze P."/>
            <person name="Ryaboy D."/>
            <person name="Schmutz J."/>
            <person name="Schrader J."/>
            <person name="Segerman B."/>
            <person name="Shin H."/>
            <person name="Siddiqui A."/>
            <person name="Sterky F."/>
            <person name="Terry A."/>
            <person name="Tsai C.J."/>
            <person name="Uberbacher E."/>
            <person name="Unneberg P."/>
            <person name="Vahala J."/>
            <person name="Wall K."/>
            <person name="Wessler S."/>
            <person name="Yang G."/>
            <person name="Yin T."/>
            <person name="Douglas C."/>
            <person name="Marra M."/>
            <person name="Sandberg G."/>
            <person name="Van de Peer Y."/>
            <person name="Rokhsar D."/>
        </authorList>
    </citation>
    <scope>NUCLEOTIDE SEQUENCE [LARGE SCALE GENOMIC DNA]</scope>
    <source>
        <strain evidence="5">cv. Nisqually</strain>
    </source>
</reference>
<evidence type="ECO:0000256" key="1">
    <source>
        <dbReference type="ARBA" id="ARBA00022737"/>
    </source>
</evidence>
<dbReference type="GO" id="GO:0010330">
    <property type="term" value="C:cellulose synthase complex"/>
    <property type="evidence" value="ECO:0007669"/>
    <property type="project" value="InterPro"/>
</dbReference>
<dbReference type="PROSITE" id="PS50176">
    <property type="entry name" value="ARM_REPEAT"/>
    <property type="match status" value="2"/>
</dbReference>
<organism evidence="4 5">
    <name type="scientific">Populus trichocarpa</name>
    <name type="common">Western balsam poplar</name>
    <name type="synonym">Populus balsamifera subsp. trichocarpa</name>
    <dbReference type="NCBI Taxonomy" id="3694"/>
    <lineage>
        <taxon>Eukaryota</taxon>
        <taxon>Viridiplantae</taxon>
        <taxon>Streptophyta</taxon>
        <taxon>Embryophyta</taxon>
        <taxon>Tracheophyta</taxon>
        <taxon>Spermatophyta</taxon>
        <taxon>Magnoliopsida</taxon>
        <taxon>eudicotyledons</taxon>
        <taxon>Gunneridae</taxon>
        <taxon>Pentapetalae</taxon>
        <taxon>rosids</taxon>
        <taxon>fabids</taxon>
        <taxon>Malpighiales</taxon>
        <taxon>Salicaceae</taxon>
        <taxon>Saliceae</taxon>
        <taxon>Populus</taxon>
    </lineage>
</organism>
<dbReference type="SMART" id="SM00185">
    <property type="entry name" value="ARM"/>
    <property type="match status" value="5"/>
</dbReference>
<evidence type="ECO:0000313" key="4">
    <source>
        <dbReference type="EMBL" id="PNT48470.1"/>
    </source>
</evidence>
<dbReference type="InterPro" id="IPR016024">
    <property type="entry name" value="ARM-type_fold"/>
</dbReference>
<accession>A0A2K2BFD2</accession>
<keyword evidence="5" id="KW-1185">Reference proteome</keyword>